<evidence type="ECO:0000256" key="4">
    <source>
        <dbReference type="SAM" id="MobiDB-lite"/>
    </source>
</evidence>
<evidence type="ECO:0000256" key="1">
    <source>
        <dbReference type="ARBA" id="ARBA00022448"/>
    </source>
</evidence>
<keyword evidence="5" id="KW-0675">Receptor</keyword>
<organism evidence="5 6">
    <name type="scientific">Caerostris darwini</name>
    <dbReference type="NCBI Taxonomy" id="1538125"/>
    <lineage>
        <taxon>Eukaryota</taxon>
        <taxon>Metazoa</taxon>
        <taxon>Ecdysozoa</taxon>
        <taxon>Arthropoda</taxon>
        <taxon>Chelicerata</taxon>
        <taxon>Arachnida</taxon>
        <taxon>Araneae</taxon>
        <taxon>Araneomorphae</taxon>
        <taxon>Entelegynae</taxon>
        <taxon>Araneoidea</taxon>
        <taxon>Araneidae</taxon>
        <taxon>Caerostris</taxon>
    </lineage>
</organism>
<sequence>MHIFSLQNIMRNLVRRYVTEEQRKADNQGVTEDDVNEIKQDISSFRYELTEILQNSGFNTSASKGQTQKAGGKKGRQKERRLMKGFDIGLVESSIQTTPEASVDDTNHNRHSPPGAKMAKIARLATRKKKQGRWGHLMEATRHAKAAFSRSRSEDSLSSNGSSRNGSSCSSNGGNGIDSASQGIDLPVIKRSLFARKLGNLALSTSKLRLAFMDSDKSNTEGPKNRVGDSSADRTQAQRTVSAPFGQWLSTSMDQLAKKASPSLNRQQCLTPARSLSPIPSCASSNVPTPRSSITGQQDPTGSQKDSIPGSPAPHEQMNKEYGIEAVTYPTTAGWI</sequence>
<evidence type="ECO:0000313" key="5">
    <source>
        <dbReference type="EMBL" id="GIX89090.1"/>
    </source>
</evidence>
<keyword evidence="3" id="KW-0407">Ion channel</keyword>
<keyword evidence="2" id="KW-0406">Ion transport</keyword>
<dbReference type="PANTHER" id="PTHR10117">
    <property type="entry name" value="TRANSIENT RECEPTOR POTENTIAL CHANNEL"/>
    <property type="match status" value="1"/>
</dbReference>
<feature type="compositionally biased region" description="Basic residues" evidence="4">
    <location>
        <begin position="71"/>
        <end position="80"/>
    </location>
</feature>
<reference evidence="5 6" key="1">
    <citation type="submission" date="2021-06" db="EMBL/GenBank/DDBJ databases">
        <title>Caerostris darwini draft genome.</title>
        <authorList>
            <person name="Kono N."/>
            <person name="Arakawa K."/>
        </authorList>
    </citation>
    <scope>NUCLEOTIDE SEQUENCE [LARGE SCALE GENOMIC DNA]</scope>
</reference>
<dbReference type="GO" id="GO:0051480">
    <property type="term" value="P:regulation of cytosolic calcium ion concentration"/>
    <property type="evidence" value="ECO:0007669"/>
    <property type="project" value="TreeGrafter"/>
</dbReference>
<dbReference type="GO" id="GO:0034703">
    <property type="term" value="C:cation channel complex"/>
    <property type="evidence" value="ECO:0007669"/>
    <property type="project" value="TreeGrafter"/>
</dbReference>
<feature type="region of interest" description="Disordered" evidence="4">
    <location>
        <begin position="145"/>
        <end position="181"/>
    </location>
</feature>
<comment type="caution">
    <text evidence="5">The sequence shown here is derived from an EMBL/GenBank/DDBJ whole genome shotgun (WGS) entry which is preliminary data.</text>
</comment>
<feature type="compositionally biased region" description="Basic and acidic residues" evidence="4">
    <location>
        <begin position="214"/>
        <end position="227"/>
    </location>
</feature>
<accession>A0AAV4NZA8</accession>
<keyword evidence="1" id="KW-0813">Transport</keyword>
<feature type="region of interest" description="Disordered" evidence="4">
    <location>
        <begin position="271"/>
        <end position="325"/>
    </location>
</feature>
<proteinExistence type="predicted"/>
<feature type="region of interest" description="Disordered" evidence="4">
    <location>
        <begin position="214"/>
        <end position="243"/>
    </location>
</feature>
<dbReference type="Proteomes" id="UP001054837">
    <property type="component" value="Unassembled WGS sequence"/>
</dbReference>
<dbReference type="PANTHER" id="PTHR10117:SF54">
    <property type="entry name" value="TRANSIENT RECEPTOR POTENTIAL-GAMMA PROTEIN"/>
    <property type="match status" value="1"/>
</dbReference>
<evidence type="ECO:0000256" key="3">
    <source>
        <dbReference type="ARBA" id="ARBA00023303"/>
    </source>
</evidence>
<dbReference type="GO" id="GO:0005886">
    <property type="term" value="C:plasma membrane"/>
    <property type="evidence" value="ECO:0007669"/>
    <property type="project" value="TreeGrafter"/>
</dbReference>
<protein>
    <submittedName>
        <fullName evidence="5">Transient receptor potential-gamma protein</fullName>
    </submittedName>
</protein>
<name>A0AAV4NZA8_9ARAC</name>
<feature type="compositionally biased region" description="Polar residues" evidence="4">
    <location>
        <begin position="282"/>
        <end position="306"/>
    </location>
</feature>
<dbReference type="InterPro" id="IPR002153">
    <property type="entry name" value="TRPC_channel"/>
</dbReference>
<keyword evidence="6" id="KW-1185">Reference proteome</keyword>
<dbReference type="GO" id="GO:0070679">
    <property type="term" value="F:inositol 1,4,5 trisphosphate binding"/>
    <property type="evidence" value="ECO:0007669"/>
    <property type="project" value="TreeGrafter"/>
</dbReference>
<dbReference type="GO" id="GO:0015279">
    <property type="term" value="F:store-operated calcium channel activity"/>
    <property type="evidence" value="ECO:0007669"/>
    <property type="project" value="TreeGrafter"/>
</dbReference>
<evidence type="ECO:0000256" key="2">
    <source>
        <dbReference type="ARBA" id="ARBA00023065"/>
    </source>
</evidence>
<dbReference type="EMBL" id="BPLQ01002137">
    <property type="protein sequence ID" value="GIX89090.1"/>
    <property type="molecule type" value="Genomic_DNA"/>
</dbReference>
<feature type="region of interest" description="Disordered" evidence="4">
    <location>
        <begin position="97"/>
        <end position="118"/>
    </location>
</feature>
<dbReference type="AlphaFoldDB" id="A0AAV4NZA8"/>
<dbReference type="CDD" id="cd23650">
    <property type="entry name" value="TRP_CaM_bind1"/>
    <property type="match status" value="1"/>
</dbReference>
<gene>
    <name evidence="5" type="primary">Trpgamma</name>
    <name evidence="5" type="ORF">CDAR_122971</name>
</gene>
<evidence type="ECO:0000313" key="6">
    <source>
        <dbReference type="Proteomes" id="UP001054837"/>
    </source>
</evidence>
<feature type="compositionally biased region" description="Low complexity" evidence="4">
    <location>
        <begin position="156"/>
        <end position="172"/>
    </location>
</feature>
<feature type="region of interest" description="Disordered" evidence="4">
    <location>
        <begin position="58"/>
        <end position="80"/>
    </location>
</feature>